<evidence type="ECO:0000313" key="8">
    <source>
        <dbReference type="Proteomes" id="UP001497457"/>
    </source>
</evidence>
<comment type="similarity">
    <text evidence="1 5">Belongs to the iron/ascorbate-dependent oxidoreductase family.</text>
</comment>
<dbReference type="FunFam" id="2.60.120.330:FF:000005">
    <property type="entry name" value="1-aminocyclopropane-1-carboxylate oxidase homolog 1"/>
    <property type="match status" value="1"/>
</dbReference>
<feature type="domain" description="Fe2OG dioxygenase" evidence="6">
    <location>
        <begin position="222"/>
        <end position="321"/>
    </location>
</feature>
<dbReference type="GO" id="GO:0046872">
    <property type="term" value="F:metal ion binding"/>
    <property type="evidence" value="ECO:0007669"/>
    <property type="project" value="UniProtKB-KW"/>
</dbReference>
<keyword evidence="2 5" id="KW-0479">Metal-binding</keyword>
<dbReference type="InterPro" id="IPR027443">
    <property type="entry name" value="IPNS-like_sf"/>
</dbReference>
<evidence type="ECO:0000256" key="5">
    <source>
        <dbReference type="RuleBase" id="RU003682"/>
    </source>
</evidence>
<dbReference type="PROSITE" id="PS51471">
    <property type="entry name" value="FE2OG_OXY"/>
    <property type="match status" value="1"/>
</dbReference>
<evidence type="ECO:0000256" key="4">
    <source>
        <dbReference type="ARBA" id="ARBA00023004"/>
    </source>
</evidence>
<dbReference type="AlphaFoldDB" id="A0ABC9D7F1"/>
<proteinExistence type="inferred from homology"/>
<name>A0ABC9D7F1_9POAL</name>
<dbReference type="EMBL" id="OZ075141">
    <property type="protein sequence ID" value="CAL5033107.1"/>
    <property type="molecule type" value="Genomic_DNA"/>
</dbReference>
<dbReference type="PANTHER" id="PTHR10209:SF859">
    <property type="entry name" value="OS03G0690500 PROTEIN"/>
    <property type="match status" value="1"/>
</dbReference>
<accession>A0ABC9D7F1</accession>
<evidence type="ECO:0000256" key="3">
    <source>
        <dbReference type="ARBA" id="ARBA00023002"/>
    </source>
</evidence>
<keyword evidence="3 5" id="KW-0560">Oxidoreductase</keyword>
<organism evidence="7 8">
    <name type="scientific">Urochloa decumbens</name>
    <dbReference type="NCBI Taxonomy" id="240449"/>
    <lineage>
        <taxon>Eukaryota</taxon>
        <taxon>Viridiplantae</taxon>
        <taxon>Streptophyta</taxon>
        <taxon>Embryophyta</taxon>
        <taxon>Tracheophyta</taxon>
        <taxon>Spermatophyta</taxon>
        <taxon>Magnoliopsida</taxon>
        <taxon>Liliopsida</taxon>
        <taxon>Poales</taxon>
        <taxon>Poaceae</taxon>
        <taxon>PACMAD clade</taxon>
        <taxon>Panicoideae</taxon>
        <taxon>Panicodae</taxon>
        <taxon>Paniceae</taxon>
        <taxon>Melinidinae</taxon>
        <taxon>Urochloa</taxon>
    </lineage>
</organism>
<evidence type="ECO:0000256" key="2">
    <source>
        <dbReference type="ARBA" id="ARBA00022723"/>
    </source>
</evidence>
<sequence length="370" mass="39794">MATAPSFAADASASPYDRQAELRALDATKAGVQGLVASGATTVPRIFQVADPKTIHGAVKPTQGAAPRAAVPVIDIGWEDHAAVVAAIRHAAAEWGIFLVKGHGVPQEVLSAALRAAKEFHDADGGEGSEKARLFSRDPANKTVWYNTNFDLYQSPVAGWRDSLYMTMEPNPPALGELPDSSRDVFLDYAKYLKGLQETLFGLLSEALGLPTSYLSDIGCNQGQKVFCNYYPPCPQPELAIGIVPHSDWGFLTVLLQNQFPGLQALHNDQWVDIVPTPGTFVVNIGDLLQLVSNDNVKSGEHRVLATSTGPRVSITSYPTNAGSTRAYAPIKELLSDKKPALYKETLASDYRRHCAAIGLGNKGLPNFKL</sequence>
<dbReference type="SUPFAM" id="SSF51197">
    <property type="entry name" value="Clavaminate synthase-like"/>
    <property type="match status" value="1"/>
</dbReference>
<dbReference type="InterPro" id="IPR005123">
    <property type="entry name" value="Oxoglu/Fe-dep_dioxygenase_dom"/>
</dbReference>
<dbReference type="InterPro" id="IPR026992">
    <property type="entry name" value="DIOX_N"/>
</dbReference>
<dbReference type="Proteomes" id="UP001497457">
    <property type="component" value="Chromosome 31b"/>
</dbReference>
<dbReference type="InterPro" id="IPR044861">
    <property type="entry name" value="IPNS-like_FE2OG_OXY"/>
</dbReference>
<protein>
    <recommendedName>
        <fullName evidence="6">Fe2OG dioxygenase domain-containing protein</fullName>
    </recommendedName>
</protein>
<reference evidence="8" key="1">
    <citation type="submission" date="2024-06" db="EMBL/GenBank/DDBJ databases">
        <authorList>
            <person name="Ryan C."/>
        </authorList>
    </citation>
    <scope>NUCLEOTIDE SEQUENCE [LARGE SCALE GENOMIC DNA]</scope>
</reference>
<dbReference type="PANTHER" id="PTHR10209">
    <property type="entry name" value="OXIDOREDUCTASE, 2OG-FE II OXYGENASE FAMILY PROTEIN"/>
    <property type="match status" value="1"/>
</dbReference>
<keyword evidence="4 5" id="KW-0408">Iron</keyword>
<dbReference type="Pfam" id="PF14226">
    <property type="entry name" value="DIOX_N"/>
    <property type="match status" value="1"/>
</dbReference>
<evidence type="ECO:0000313" key="7">
    <source>
        <dbReference type="EMBL" id="CAL5033107.1"/>
    </source>
</evidence>
<evidence type="ECO:0000259" key="6">
    <source>
        <dbReference type="PROSITE" id="PS51471"/>
    </source>
</evidence>
<keyword evidence="8" id="KW-1185">Reference proteome</keyword>
<dbReference type="Pfam" id="PF03171">
    <property type="entry name" value="2OG-FeII_Oxy"/>
    <property type="match status" value="1"/>
</dbReference>
<dbReference type="GO" id="GO:0051213">
    <property type="term" value="F:dioxygenase activity"/>
    <property type="evidence" value="ECO:0007669"/>
    <property type="project" value="UniProtKB-ARBA"/>
</dbReference>
<gene>
    <name evidence="7" type="ORF">URODEC1_LOCUS82553</name>
</gene>
<dbReference type="Gene3D" id="2.60.120.330">
    <property type="entry name" value="B-lactam Antibiotic, Isopenicillin N Synthase, Chain"/>
    <property type="match status" value="1"/>
</dbReference>
<evidence type="ECO:0000256" key="1">
    <source>
        <dbReference type="ARBA" id="ARBA00008056"/>
    </source>
</evidence>
<reference evidence="7 8" key="2">
    <citation type="submission" date="2024-10" db="EMBL/GenBank/DDBJ databases">
        <authorList>
            <person name="Ryan C."/>
        </authorList>
    </citation>
    <scope>NUCLEOTIDE SEQUENCE [LARGE SCALE GENOMIC DNA]</scope>
</reference>